<name>B8M611_TALSN</name>
<dbReference type="GO" id="GO:0003824">
    <property type="term" value="F:catalytic activity"/>
    <property type="evidence" value="ECO:0007669"/>
    <property type="project" value="InterPro"/>
</dbReference>
<dbReference type="InterPro" id="IPR036691">
    <property type="entry name" value="Endo/exonu/phosph_ase_sf"/>
</dbReference>
<proteinExistence type="predicted"/>
<dbReference type="OrthoDB" id="4325110at2759"/>
<dbReference type="EMBL" id="EQ962654">
    <property type="protein sequence ID" value="EED19011.1"/>
    <property type="molecule type" value="Genomic_DNA"/>
</dbReference>
<organism evidence="2 3">
    <name type="scientific">Talaromyces stipitatus (strain ATCC 10500 / CBS 375.48 / QM 6759 / NRRL 1006)</name>
    <name type="common">Penicillium stipitatum</name>
    <dbReference type="NCBI Taxonomy" id="441959"/>
    <lineage>
        <taxon>Eukaryota</taxon>
        <taxon>Fungi</taxon>
        <taxon>Dikarya</taxon>
        <taxon>Ascomycota</taxon>
        <taxon>Pezizomycotina</taxon>
        <taxon>Eurotiomycetes</taxon>
        <taxon>Eurotiomycetidae</taxon>
        <taxon>Eurotiales</taxon>
        <taxon>Trichocomaceae</taxon>
        <taxon>Talaromyces</taxon>
        <taxon>Talaromyces sect. Talaromyces</taxon>
    </lineage>
</organism>
<dbReference type="PhylomeDB" id="B8M611"/>
<protein>
    <recommendedName>
        <fullName evidence="1">Endonuclease/exonuclease/phosphatase domain-containing protein</fullName>
    </recommendedName>
</protein>
<sequence length="250" mass="29027">MGDFNWHDQLWGGDHISPARQGEANALINYMGEHSLYSLLSRGTKTWQSGDIETTIDLILVSIELAEEIIRCDQTINSFRGLGQLQTDRLMTAVLEAVSKLTLKAKPSPYAKRWWMTDLTQPCRTYTYWRNQARLRRRAGCTVPELEQQAREVAKEYHDTIQKQKKAHWEDFLADDINIWQATKYLKPNVKSDGSTTKDKIEQAEELLTTFFPSLLERIEDEGTQPQREPIHMPDLTMEEIKRKVFEAKL</sequence>
<dbReference type="Proteomes" id="UP000001745">
    <property type="component" value="Unassembled WGS sequence"/>
</dbReference>
<evidence type="ECO:0000313" key="3">
    <source>
        <dbReference type="Proteomes" id="UP000001745"/>
    </source>
</evidence>
<evidence type="ECO:0000313" key="2">
    <source>
        <dbReference type="EMBL" id="EED19011.1"/>
    </source>
</evidence>
<dbReference type="HOGENOM" id="CLU_082479_0_0_1"/>
<dbReference type="STRING" id="441959.B8M611"/>
<dbReference type="Pfam" id="PF14529">
    <property type="entry name" value="Exo_endo_phos_2"/>
    <property type="match status" value="1"/>
</dbReference>
<dbReference type="Gene3D" id="3.60.10.10">
    <property type="entry name" value="Endonuclease/exonuclease/phosphatase"/>
    <property type="match status" value="1"/>
</dbReference>
<dbReference type="eggNOG" id="KOG1075">
    <property type="taxonomic scope" value="Eukaryota"/>
</dbReference>
<gene>
    <name evidence="2" type="ORF">TSTA_023460</name>
</gene>
<dbReference type="GeneID" id="8109528"/>
<keyword evidence="3" id="KW-1185">Reference proteome</keyword>
<dbReference type="InParanoid" id="B8M611"/>
<dbReference type="InterPro" id="IPR005135">
    <property type="entry name" value="Endo/exonuclease/phosphatase"/>
</dbReference>
<evidence type="ECO:0000259" key="1">
    <source>
        <dbReference type="Pfam" id="PF14529"/>
    </source>
</evidence>
<reference evidence="3" key="1">
    <citation type="journal article" date="2015" name="Genome Announc.">
        <title>Genome sequence of the AIDS-associated pathogen Penicillium marneffei (ATCC18224) and its near taxonomic relative Talaromyces stipitatus (ATCC10500).</title>
        <authorList>
            <person name="Nierman W.C."/>
            <person name="Fedorova-Abrams N.D."/>
            <person name="Andrianopoulos A."/>
        </authorList>
    </citation>
    <scope>NUCLEOTIDE SEQUENCE [LARGE SCALE GENOMIC DNA]</scope>
    <source>
        <strain evidence="3">ATCC 10500 / CBS 375.48 / QM 6759 / NRRL 1006</strain>
    </source>
</reference>
<dbReference type="VEuPathDB" id="FungiDB:TSTA_023460"/>
<dbReference type="RefSeq" id="XP_002479445.1">
    <property type="nucleotide sequence ID" value="XM_002479400.1"/>
</dbReference>
<accession>B8M611</accession>
<dbReference type="SUPFAM" id="SSF56219">
    <property type="entry name" value="DNase I-like"/>
    <property type="match status" value="1"/>
</dbReference>
<feature type="domain" description="Endonuclease/exonuclease/phosphatase" evidence="1">
    <location>
        <begin position="1"/>
        <end position="75"/>
    </location>
</feature>
<dbReference type="AlphaFoldDB" id="B8M611"/>